<keyword evidence="2" id="KW-0413">Isomerase</keyword>
<dbReference type="PANTHER" id="PTHR43459">
    <property type="entry name" value="ENOYL-COA HYDRATASE"/>
    <property type="match status" value="1"/>
</dbReference>
<dbReference type="GO" id="GO:0016853">
    <property type="term" value="F:isomerase activity"/>
    <property type="evidence" value="ECO:0007669"/>
    <property type="project" value="UniProtKB-KW"/>
</dbReference>
<comment type="caution">
    <text evidence="2">The sequence shown here is derived from an EMBL/GenBank/DDBJ whole genome shotgun (WGS) entry which is preliminary data.</text>
</comment>
<evidence type="ECO:0000256" key="1">
    <source>
        <dbReference type="ARBA" id="ARBA00005254"/>
    </source>
</evidence>
<proteinExistence type="inferred from homology"/>
<accession>A0A840IGK2</accession>
<dbReference type="InterPro" id="IPR001753">
    <property type="entry name" value="Enoyl-CoA_hydra/iso"/>
</dbReference>
<name>A0A840IGK2_9ACTN</name>
<dbReference type="CDD" id="cd06558">
    <property type="entry name" value="crotonase-like"/>
    <property type="match status" value="1"/>
</dbReference>
<keyword evidence="3" id="KW-1185">Reference proteome</keyword>
<organism evidence="2 3">
    <name type="scientific">Conexibacter arvalis</name>
    <dbReference type="NCBI Taxonomy" id="912552"/>
    <lineage>
        <taxon>Bacteria</taxon>
        <taxon>Bacillati</taxon>
        <taxon>Actinomycetota</taxon>
        <taxon>Thermoleophilia</taxon>
        <taxon>Solirubrobacterales</taxon>
        <taxon>Conexibacteraceae</taxon>
        <taxon>Conexibacter</taxon>
    </lineage>
</organism>
<dbReference type="SUPFAM" id="SSF52096">
    <property type="entry name" value="ClpP/crotonase"/>
    <property type="match status" value="1"/>
</dbReference>
<evidence type="ECO:0000313" key="3">
    <source>
        <dbReference type="Proteomes" id="UP000585272"/>
    </source>
</evidence>
<dbReference type="PANTHER" id="PTHR43459:SF1">
    <property type="entry name" value="EG:BACN32G11.4 PROTEIN"/>
    <property type="match status" value="1"/>
</dbReference>
<dbReference type="RefSeq" id="WP_183343626.1">
    <property type="nucleotide sequence ID" value="NZ_JACHNU010000005.1"/>
</dbReference>
<dbReference type="InterPro" id="IPR029045">
    <property type="entry name" value="ClpP/crotonase-like_dom_sf"/>
</dbReference>
<dbReference type="InterPro" id="IPR014748">
    <property type="entry name" value="Enoyl-CoA_hydra_C"/>
</dbReference>
<dbReference type="AlphaFoldDB" id="A0A840IGK2"/>
<dbReference type="Pfam" id="PF00378">
    <property type="entry name" value="ECH_1"/>
    <property type="match status" value="1"/>
</dbReference>
<reference evidence="2 3" key="1">
    <citation type="submission" date="2020-08" db="EMBL/GenBank/DDBJ databases">
        <title>Genomic Encyclopedia of Archaeal and Bacterial Type Strains, Phase II (KMG-II): from individual species to whole genera.</title>
        <authorList>
            <person name="Goeker M."/>
        </authorList>
    </citation>
    <scope>NUCLEOTIDE SEQUENCE [LARGE SCALE GENOMIC DNA]</scope>
    <source>
        <strain evidence="2 3">DSM 23288</strain>
    </source>
</reference>
<dbReference type="EC" id="5.3.3.18" evidence="2"/>
<dbReference type="EMBL" id="JACHNU010000005">
    <property type="protein sequence ID" value="MBB4663906.1"/>
    <property type="molecule type" value="Genomic_DNA"/>
</dbReference>
<gene>
    <name evidence="2" type="ORF">BDZ31_003507</name>
</gene>
<protein>
    <submittedName>
        <fullName evidence="2">2-(1,2-epoxy-1,2-dihydrophenyl)acetyl-CoA isomerase</fullName>
        <ecNumber evidence="2">5.3.3.18</ecNumber>
    </submittedName>
</protein>
<dbReference type="Gene3D" id="1.10.12.10">
    <property type="entry name" value="Lyase 2-enoyl-coa Hydratase, Chain A, domain 2"/>
    <property type="match status" value="1"/>
</dbReference>
<dbReference type="Proteomes" id="UP000585272">
    <property type="component" value="Unassembled WGS sequence"/>
</dbReference>
<evidence type="ECO:0000313" key="2">
    <source>
        <dbReference type="EMBL" id="MBB4663906.1"/>
    </source>
</evidence>
<sequence>MSETLIADGPVLLELDGAVAHLRFNRPEASNGLDVPLLRALYEAVMRIHGEPRARAVLVTGEGRHFCAGGDVKTFAAKGEALPDYLREATSWLQISASALIRLRAPVIAAVHGFAAGGGGLGLVCASDLVIAERSATFMLGATRVGMAPDAGGSVTLTHLVGFRKAMEIALTNPAIEAEEALRIGLITRVVDDGAARAEGMALARELAAGPTLAYGQTKRLLWEGLGATVEARLPDEARTVAELSGSEDAREGLAAVIERRAPEYRGR</sequence>
<dbReference type="Gene3D" id="3.90.226.10">
    <property type="entry name" value="2-enoyl-CoA Hydratase, Chain A, domain 1"/>
    <property type="match status" value="1"/>
</dbReference>
<comment type="similarity">
    <text evidence="1">Belongs to the enoyl-CoA hydratase/isomerase family.</text>
</comment>